<dbReference type="NCBIfam" id="NF001810">
    <property type="entry name" value="PRK00529.1"/>
    <property type="match status" value="1"/>
</dbReference>
<dbReference type="InterPro" id="IPR013185">
    <property type="entry name" value="Transl_elong_KOW-like"/>
</dbReference>
<protein>
    <submittedName>
        <fullName evidence="4">Elongation factor P</fullName>
    </submittedName>
</protein>
<name>A0A2H0QX06_9BACT</name>
<dbReference type="AlphaFoldDB" id="A0A2H0QX06"/>
<gene>
    <name evidence="4" type="ORF">COV34_00580</name>
</gene>
<accession>A0A2H0QX06</accession>
<evidence type="ECO:0000259" key="2">
    <source>
        <dbReference type="SMART" id="SM00841"/>
    </source>
</evidence>
<comment type="similarity">
    <text evidence="1">Belongs to the elongation factor P family.</text>
</comment>
<dbReference type="Proteomes" id="UP000231333">
    <property type="component" value="Unassembled WGS sequence"/>
</dbReference>
<dbReference type="Pfam" id="PF01132">
    <property type="entry name" value="EFP"/>
    <property type="match status" value="1"/>
</dbReference>
<dbReference type="GO" id="GO:0043043">
    <property type="term" value="P:peptide biosynthetic process"/>
    <property type="evidence" value="ECO:0007669"/>
    <property type="project" value="InterPro"/>
</dbReference>
<evidence type="ECO:0000313" key="5">
    <source>
        <dbReference type="Proteomes" id="UP000231333"/>
    </source>
</evidence>
<dbReference type="InterPro" id="IPR013852">
    <property type="entry name" value="Transl_elong_P/YeiP_CS"/>
</dbReference>
<dbReference type="GO" id="GO:0005829">
    <property type="term" value="C:cytosol"/>
    <property type="evidence" value="ECO:0007669"/>
    <property type="project" value="UniProtKB-ARBA"/>
</dbReference>
<evidence type="ECO:0000256" key="1">
    <source>
        <dbReference type="ARBA" id="ARBA00009479"/>
    </source>
</evidence>
<dbReference type="GO" id="GO:0003746">
    <property type="term" value="F:translation elongation factor activity"/>
    <property type="evidence" value="ECO:0007669"/>
    <property type="project" value="UniProtKB-KW"/>
</dbReference>
<dbReference type="FunFam" id="2.40.50.140:FF:000004">
    <property type="entry name" value="Elongation factor P"/>
    <property type="match status" value="1"/>
</dbReference>
<organism evidence="4 5">
    <name type="scientific">Candidatus Zambryskibacteria bacterium CG10_big_fil_rev_8_21_14_0_10_42_12</name>
    <dbReference type="NCBI Taxonomy" id="1975115"/>
    <lineage>
        <taxon>Bacteria</taxon>
        <taxon>Candidatus Zambryskiibacteriota</taxon>
    </lineage>
</organism>
<keyword evidence="4" id="KW-0648">Protein biosynthesis</keyword>
<dbReference type="SMART" id="SM01185">
    <property type="entry name" value="EFP"/>
    <property type="match status" value="1"/>
</dbReference>
<dbReference type="InterPro" id="IPR008991">
    <property type="entry name" value="Translation_prot_SH3-like_sf"/>
</dbReference>
<dbReference type="PIRSF" id="PIRSF005901">
    <property type="entry name" value="EF-P"/>
    <property type="match status" value="1"/>
</dbReference>
<evidence type="ECO:0000259" key="3">
    <source>
        <dbReference type="SMART" id="SM01185"/>
    </source>
</evidence>
<dbReference type="Pfam" id="PF08207">
    <property type="entry name" value="EFP_N"/>
    <property type="match status" value="1"/>
</dbReference>
<keyword evidence="4" id="KW-0251">Elongation factor</keyword>
<dbReference type="InterPro" id="IPR020599">
    <property type="entry name" value="Transl_elong_fac_P/YeiP"/>
</dbReference>
<reference evidence="4 5" key="1">
    <citation type="submission" date="2017-09" db="EMBL/GenBank/DDBJ databases">
        <title>Depth-based differentiation of microbial function through sediment-hosted aquifers and enrichment of novel symbionts in the deep terrestrial subsurface.</title>
        <authorList>
            <person name="Probst A.J."/>
            <person name="Ladd B."/>
            <person name="Jarett J.K."/>
            <person name="Geller-Mcgrath D.E."/>
            <person name="Sieber C.M."/>
            <person name="Emerson J.B."/>
            <person name="Anantharaman K."/>
            <person name="Thomas B.C."/>
            <person name="Malmstrom R."/>
            <person name="Stieglmeier M."/>
            <person name="Klingl A."/>
            <person name="Woyke T."/>
            <person name="Ryan C.M."/>
            <person name="Banfield J.F."/>
        </authorList>
    </citation>
    <scope>NUCLEOTIDE SEQUENCE [LARGE SCALE GENOMIC DNA]</scope>
    <source>
        <strain evidence="4">CG10_big_fil_rev_8_21_14_0_10_42_12</strain>
    </source>
</reference>
<dbReference type="InterPro" id="IPR001059">
    <property type="entry name" value="Transl_elong_P/YeiP_cen"/>
</dbReference>
<dbReference type="SUPFAM" id="SSF50104">
    <property type="entry name" value="Translation proteins SH3-like domain"/>
    <property type="match status" value="1"/>
</dbReference>
<sequence length="188" mass="21476">MLEYNEITERKYIVMDGQPFEVVSSHVFRKQQRKPVNQTKLRNLITGKVTEYSFHQSEKAERADIATIDVKYLYNNKGEWWFCEPNDPSKRMKFTEEAVGQQGKYLKENMVVNAMTFNDDIIGLKLPIKVELKVTEAPPNVKGNTAQGGNKQVTLETGAVVNVPMFISPGETIRVNTETGEYVERVNN</sequence>
<dbReference type="Pfam" id="PF09285">
    <property type="entry name" value="Elong-fact-P_C"/>
    <property type="match status" value="1"/>
</dbReference>
<dbReference type="InterPro" id="IPR015365">
    <property type="entry name" value="Elong-fact-P_C"/>
</dbReference>
<dbReference type="InterPro" id="IPR014722">
    <property type="entry name" value="Rib_uL2_dom2"/>
</dbReference>
<comment type="caution">
    <text evidence="4">The sequence shown here is derived from an EMBL/GenBank/DDBJ whole genome shotgun (WGS) entry which is preliminary data.</text>
</comment>
<dbReference type="PANTHER" id="PTHR30053">
    <property type="entry name" value="ELONGATION FACTOR P"/>
    <property type="match status" value="1"/>
</dbReference>
<dbReference type="PANTHER" id="PTHR30053:SF12">
    <property type="entry name" value="ELONGATION FACTOR P (EF-P) FAMILY PROTEIN"/>
    <property type="match status" value="1"/>
</dbReference>
<dbReference type="SMART" id="SM00841">
    <property type="entry name" value="Elong-fact-P_C"/>
    <property type="match status" value="1"/>
</dbReference>
<feature type="domain" description="Elongation factor P C-terminal" evidence="2">
    <location>
        <begin position="130"/>
        <end position="185"/>
    </location>
</feature>
<dbReference type="InterPro" id="IPR012340">
    <property type="entry name" value="NA-bd_OB-fold"/>
</dbReference>
<dbReference type="Gene3D" id="2.30.30.30">
    <property type="match status" value="1"/>
</dbReference>
<dbReference type="PROSITE" id="PS01275">
    <property type="entry name" value="EFP"/>
    <property type="match status" value="1"/>
</dbReference>
<proteinExistence type="inferred from homology"/>
<dbReference type="Gene3D" id="2.40.50.140">
    <property type="entry name" value="Nucleic acid-binding proteins"/>
    <property type="match status" value="2"/>
</dbReference>
<feature type="domain" description="Translation elongation factor P/YeiP central" evidence="3">
    <location>
        <begin position="67"/>
        <end position="122"/>
    </location>
</feature>
<dbReference type="EMBL" id="PCXL01000008">
    <property type="protein sequence ID" value="PIR38801.1"/>
    <property type="molecule type" value="Genomic_DNA"/>
</dbReference>
<dbReference type="SUPFAM" id="SSF50249">
    <property type="entry name" value="Nucleic acid-binding proteins"/>
    <property type="match status" value="2"/>
</dbReference>
<dbReference type="CDD" id="cd05794">
    <property type="entry name" value="S1_EF-P_repeat_2"/>
    <property type="match status" value="1"/>
</dbReference>
<evidence type="ECO:0000313" key="4">
    <source>
        <dbReference type="EMBL" id="PIR38801.1"/>
    </source>
</evidence>